<protein>
    <submittedName>
        <fullName evidence="2">Uncharacterized protein</fullName>
    </submittedName>
</protein>
<feature type="transmembrane region" description="Helical" evidence="1">
    <location>
        <begin position="12"/>
        <end position="31"/>
    </location>
</feature>
<keyword evidence="1" id="KW-0472">Membrane</keyword>
<organism evidence="2 3">
    <name type="scientific">Pontibacillus yanchengensis Y32</name>
    <dbReference type="NCBI Taxonomy" id="1385514"/>
    <lineage>
        <taxon>Bacteria</taxon>
        <taxon>Bacillati</taxon>
        <taxon>Bacillota</taxon>
        <taxon>Bacilli</taxon>
        <taxon>Bacillales</taxon>
        <taxon>Bacillaceae</taxon>
        <taxon>Pontibacillus</taxon>
    </lineage>
</organism>
<evidence type="ECO:0000313" key="3">
    <source>
        <dbReference type="Proteomes" id="UP000030147"/>
    </source>
</evidence>
<proteinExistence type="predicted"/>
<sequence>MKKYLIFIGSFLLLYYIYQFTSGLFLSINYTPGASSSTISPQKVSFGEKNINFYIMLVIASISYLLSQFMRGNRRDS</sequence>
<keyword evidence="1" id="KW-0812">Transmembrane</keyword>
<dbReference type="RefSeq" id="WP_036824078.1">
    <property type="nucleotide sequence ID" value="NZ_AVBF01000088.1"/>
</dbReference>
<feature type="transmembrane region" description="Helical" evidence="1">
    <location>
        <begin position="51"/>
        <end position="70"/>
    </location>
</feature>
<dbReference type="InterPro" id="IPR016174">
    <property type="entry name" value="Di-haem_cyt_TM"/>
</dbReference>
<dbReference type="OrthoDB" id="2454526at2"/>
<comment type="caution">
    <text evidence="2">The sequence shown here is derived from an EMBL/GenBank/DDBJ whole genome shotgun (WGS) entry which is preliminary data.</text>
</comment>
<dbReference type="GO" id="GO:0022904">
    <property type="term" value="P:respiratory electron transport chain"/>
    <property type="evidence" value="ECO:0007669"/>
    <property type="project" value="InterPro"/>
</dbReference>
<gene>
    <name evidence="2" type="ORF">N782_01655</name>
</gene>
<evidence type="ECO:0000256" key="1">
    <source>
        <dbReference type="SAM" id="Phobius"/>
    </source>
</evidence>
<keyword evidence="1" id="KW-1133">Transmembrane helix</keyword>
<accession>A0A0A2T9F7</accession>
<dbReference type="Proteomes" id="UP000030147">
    <property type="component" value="Unassembled WGS sequence"/>
</dbReference>
<reference evidence="2 3" key="1">
    <citation type="journal article" date="2015" name="Stand. Genomic Sci.">
        <title>High quality draft genome sequence of the moderately halophilic bacterium Pontibacillus yanchengensis Y32(T) and comparison among Pontibacillus genomes.</title>
        <authorList>
            <person name="Huang J."/>
            <person name="Qiao Z.X."/>
            <person name="Tang J.W."/>
            <person name="Wang G."/>
        </authorList>
    </citation>
    <scope>NUCLEOTIDE SEQUENCE [LARGE SCALE GENOMIC DNA]</scope>
    <source>
        <strain evidence="2 3">Y32</strain>
    </source>
</reference>
<keyword evidence="3" id="KW-1185">Reference proteome</keyword>
<name>A0A0A2T9F7_9BACI</name>
<dbReference type="SUPFAM" id="SSF81342">
    <property type="entry name" value="Transmembrane di-heme cytochromes"/>
    <property type="match status" value="1"/>
</dbReference>
<dbReference type="AlphaFoldDB" id="A0A0A2T9F7"/>
<dbReference type="eggNOG" id="ENOG502ZEI3">
    <property type="taxonomic scope" value="Bacteria"/>
</dbReference>
<dbReference type="EMBL" id="AVBF01000088">
    <property type="protein sequence ID" value="KGP71043.1"/>
    <property type="molecule type" value="Genomic_DNA"/>
</dbReference>
<dbReference type="GO" id="GO:0016020">
    <property type="term" value="C:membrane"/>
    <property type="evidence" value="ECO:0007669"/>
    <property type="project" value="InterPro"/>
</dbReference>
<evidence type="ECO:0000313" key="2">
    <source>
        <dbReference type="EMBL" id="KGP71043.1"/>
    </source>
</evidence>